<organism evidence="2 3">
    <name type="scientific">Campylobacter porcelli</name>
    <dbReference type="NCBI Taxonomy" id="1660073"/>
    <lineage>
        <taxon>Bacteria</taxon>
        <taxon>Pseudomonadati</taxon>
        <taxon>Campylobacterota</taxon>
        <taxon>Epsilonproteobacteria</taxon>
        <taxon>Campylobacterales</taxon>
        <taxon>Campylobacteraceae</taxon>
        <taxon>Campylobacter</taxon>
    </lineage>
</organism>
<proteinExistence type="predicted"/>
<evidence type="ECO:0000313" key="2">
    <source>
        <dbReference type="EMBL" id="MEE3744391.1"/>
    </source>
</evidence>
<evidence type="ECO:0000313" key="3">
    <source>
        <dbReference type="Proteomes" id="UP001331664"/>
    </source>
</evidence>
<keyword evidence="3" id="KW-1185">Reference proteome</keyword>
<name>A0ABU7M3X7_9BACT</name>
<reference evidence="2 3" key="1">
    <citation type="submission" date="2024-01" db="EMBL/GenBank/DDBJ databases">
        <title>Campylobacter porcellus sp. nov.</title>
        <authorList>
            <person name="Papic B."/>
            <person name="Gruntar I."/>
        </authorList>
    </citation>
    <scope>NUCLEOTIDE SEQUENCE [LARGE SCALE GENOMIC DNA]</scope>
    <source>
        <strain evidence="2 3">CX2-4855-23</strain>
    </source>
</reference>
<protein>
    <recommendedName>
        <fullName evidence="1">Flagellin N-terminal domain-containing protein</fullName>
    </recommendedName>
</protein>
<feature type="domain" description="Flagellin N-terminal" evidence="1">
    <location>
        <begin position="4"/>
        <end position="138"/>
    </location>
</feature>
<dbReference type="Proteomes" id="UP001331664">
    <property type="component" value="Unassembled WGS sequence"/>
</dbReference>
<dbReference type="InterPro" id="IPR001492">
    <property type="entry name" value="Flagellin"/>
</dbReference>
<dbReference type="SUPFAM" id="SSF64518">
    <property type="entry name" value="Phase 1 flagellin"/>
    <property type="match status" value="2"/>
</dbReference>
<dbReference type="Pfam" id="PF00669">
    <property type="entry name" value="Flagellin_N"/>
    <property type="match status" value="1"/>
</dbReference>
<dbReference type="Gene3D" id="1.20.1330.10">
    <property type="entry name" value="f41 fragment of flagellin, N-terminal domain"/>
    <property type="match status" value="2"/>
</dbReference>
<accession>A0ABU7M3X7</accession>
<comment type="caution">
    <text evidence="2">The sequence shown here is derived from an EMBL/GenBank/DDBJ whole genome shotgun (WGS) entry which is preliminary data.</text>
</comment>
<sequence length="931" mass="102207">MRITNQLMNFNNIYNYQKNSTSLYQSQQAFSSGLKIQHSYEGSAIYIDAARLEYEGNLLQQVQSTTLKATEFSKNSDRALNDFVSKLTEFKTKLIQAANDIHDSTSRNAIANDLEGIKKNLIDIANTTINGQYLFSGTALDTKPIDTLGNYYGNGETIHAVIGPNQTAKYNIDGKSLFIGSDNDYNKIITTNVNLVNNYNKLEHPDEPVKYVELTDDLRDLIGENYRSQEYNKVNKPGTDDFSLDKLGGQDTTFFLQGRKPDGTTFATKITMTPNSSIQSLLDNIGYALGNDKDGKNKLVEVTMNNSGQIEIKDVRDGNQMIELHLFGLTPQQSTEKYNVGGFEINIDPATSANYKVTTTRDANGNITEISAINNNNNQAYTISVNAQNQLQVTTNNNTTVVPNVNNPSALNLSDLGNNGIGVDDFRPFNPNDADQVRNMSSTKVRDKDGSWVDVSALSDLETIEKNVKNGKVYLTEFIKSSFNDIVGAKNDATDYNKLQFEKKDNILTGSVSQVVKGKNEFATDTTKIKDVAGANLQENENSNITMQIKSKNGKYYQVKIDFTDPLSASDPKATQLTITETNADGTPIIPQGAATPVPVYQGNIMLGKYNEATKATDGVVTKADDISYKQLNDIVAMVAAGNLPDDRIGNTVAKNLSDQNLFAAAAIQDINDFKTKIKTNVNDPATEAIIDQAIDQAVAGLNFPLQGDAKKEALGKVKDNIINNTDYATARFDAYNKAIEAANASVNVELNYKGQMQITDKSATVSNIEVSIFESFSDGKPEFGKEANSTVAGSLFNFTANNMINIDEPSVDIFKDLDDMIQAVRDGSYRGNPDGNNARTTGIQGALKRIDHIQDHVNKHHTQIGSYTNVLESSGTRASMLYVNVESVKNDIVGADLAESMIMYKQYLLQFEAMLQTSSMIGKISLLNYM</sequence>
<dbReference type="EMBL" id="JAZBRD010000004">
    <property type="protein sequence ID" value="MEE3744391.1"/>
    <property type="molecule type" value="Genomic_DNA"/>
</dbReference>
<dbReference type="RefSeq" id="WP_330526101.1">
    <property type="nucleotide sequence ID" value="NZ_JAZBRD010000004.1"/>
</dbReference>
<evidence type="ECO:0000259" key="1">
    <source>
        <dbReference type="Pfam" id="PF00669"/>
    </source>
</evidence>
<gene>
    <name evidence="2" type="ORF">V2I23_03685</name>
</gene>
<dbReference type="PANTHER" id="PTHR42792:SF1">
    <property type="entry name" value="FLAGELLAR HOOK-ASSOCIATED PROTEIN 3"/>
    <property type="match status" value="1"/>
</dbReference>
<dbReference type="PANTHER" id="PTHR42792">
    <property type="entry name" value="FLAGELLIN"/>
    <property type="match status" value="1"/>
</dbReference>
<dbReference type="InterPro" id="IPR001029">
    <property type="entry name" value="Flagellin_N"/>
</dbReference>